<evidence type="ECO:0000256" key="1">
    <source>
        <dbReference type="ARBA" id="ARBA00004752"/>
    </source>
</evidence>
<keyword evidence="11" id="KW-1185">Reference proteome</keyword>
<dbReference type="GO" id="GO:0071555">
    <property type="term" value="P:cell wall organization"/>
    <property type="evidence" value="ECO:0007669"/>
    <property type="project" value="UniProtKB-UniRule"/>
</dbReference>
<feature type="chain" id="PRO_5037379676" description="L,D-TPase catalytic domain-containing protein" evidence="8">
    <location>
        <begin position="26"/>
        <end position="341"/>
    </location>
</feature>
<dbReference type="PANTHER" id="PTHR30582">
    <property type="entry name" value="L,D-TRANSPEPTIDASE"/>
    <property type="match status" value="1"/>
</dbReference>
<evidence type="ECO:0000256" key="6">
    <source>
        <dbReference type="PROSITE-ProRule" id="PRU01373"/>
    </source>
</evidence>
<keyword evidence="4 6" id="KW-0573">Peptidoglycan synthesis</keyword>
<dbReference type="InterPro" id="IPR050979">
    <property type="entry name" value="LD-transpeptidase"/>
</dbReference>
<keyword evidence="2" id="KW-0808">Transferase</keyword>
<evidence type="ECO:0000256" key="5">
    <source>
        <dbReference type="ARBA" id="ARBA00023316"/>
    </source>
</evidence>
<dbReference type="Pfam" id="PF03734">
    <property type="entry name" value="YkuD"/>
    <property type="match status" value="1"/>
</dbReference>
<evidence type="ECO:0000313" key="10">
    <source>
        <dbReference type="EMBL" id="GFZ26627.1"/>
    </source>
</evidence>
<dbReference type="PROSITE" id="PS52029">
    <property type="entry name" value="LD_TPASE"/>
    <property type="match status" value="1"/>
</dbReference>
<evidence type="ECO:0000313" key="11">
    <source>
        <dbReference type="Proteomes" id="UP000677218"/>
    </source>
</evidence>
<dbReference type="GO" id="GO:0008360">
    <property type="term" value="P:regulation of cell shape"/>
    <property type="evidence" value="ECO:0007669"/>
    <property type="project" value="UniProtKB-UniRule"/>
</dbReference>
<keyword evidence="5 6" id="KW-0961">Cell wall biogenesis/degradation</keyword>
<evidence type="ECO:0000256" key="8">
    <source>
        <dbReference type="SAM" id="SignalP"/>
    </source>
</evidence>
<comment type="caution">
    <text evidence="10">The sequence shown here is derived from an EMBL/GenBank/DDBJ whole genome shotgun (WGS) entry which is preliminary data.</text>
</comment>
<keyword evidence="3 6" id="KW-0133">Cell shape</keyword>
<feature type="compositionally biased region" description="Basic residues" evidence="7">
    <location>
        <begin position="83"/>
        <end position="183"/>
    </location>
</feature>
<feature type="region of interest" description="Disordered" evidence="7">
    <location>
        <begin position="26"/>
        <end position="192"/>
    </location>
</feature>
<dbReference type="GO" id="GO:0071972">
    <property type="term" value="F:peptidoglycan L,D-transpeptidase activity"/>
    <property type="evidence" value="ECO:0007669"/>
    <property type="project" value="TreeGrafter"/>
</dbReference>
<dbReference type="SUPFAM" id="SSF141523">
    <property type="entry name" value="L,D-transpeptidase catalytic domain-like"/>
    <property type="match status" value="1"/>
</dbReference>
<dbReference type="GO" id="GO:0018104">
    <property type="term" value="P:peptidoglycan-protein cross-linking"/>
    <property type="evidence" value="ECO:0007669"/>
    <property type="project" value="TreeGrafter"/>
</dbReference>
<sequence length="341" mass="38393">MKRKNFAGFLAALILLIGSGVQVKAAEDNQATQSVNSSSVTTNTDATSSDVSSSSAVSSSSTSSSSTSSAASSSSKKTDNKSKTKKTKKTTKKKVVKKSKKSKKTSKKTSKKATKKTSKKSKKSSKKATKKTSKKSKKSSKKATKKTSKKSKKSSKKTSKKTSKKSKKTSKKSKKTVKRHKTKYQPYADPRDMRRSNYWNKYSEKKKYPNLRKVKHLNIRVSLLGNRVYVRSGKKVIYTMYSSAGRFVNGKSLTPTGNYRVQRERGSRFDYAKYYVSWKGHGVYLFHSTTTYYWSNTFNMTEARKLGKMPASHGCIRLTVKDAYWFYKHLPTGTPVYIRNR</sequence>
<gene>
    <name evidence="10" type="ORF">LCB40_05070</name>
</gene>
<dbReference type="InterPro" id="IPR005490">
    <property type="entry name" value="LD_TPept_cat_dom"/>
</dbReference>
<dbReference type="AlphaFoldDB" id="A0A916VHG9"/>
<dbReference type="InterPro" id="IPR038063">
    <property type="entry name" value="Transpep_catalytic_dom"/>
</dbReference>
<feature type="active site" description="Nucleophile" evidence="6">
    <location>
        <position position="315"/>
    </location>
</feature>
<feature type="signal peptide" evidence="8">
    <location>
        <begin position="1"/>
        <end position="25"/>
    </location>
</feature>
<keyword evidence="8" id="KW-0732">Signal</keyword>
<dbReference type="EMBL" id="BMAY01000003">
    <property type="protein sequence ID" value="GFZ26627.1"/>
    <property type="molecule type" value="Genomic_DNA"/>
</dbReference>
<evidence type="ECO:0000259" key="9">
    <source>
        <dbReference type="PROSITE" id="PS52029"/>
    </source>
</evidence>
<reference evidence="10" key="1">
    <citation type="submission" date="2020-08" db="EMBL/GenBank/DDBJ databases">
        <title>Taxonomic study for Lactobacillus species isolated from hardwood bark.</title>
        <authorList>
            <person name="Tohno M."/>
            <person name="Tanizawa Y."/>
        </authorList>
    </citation>
    <scope>NUCLEOTIDE SEQUENCE</scope>
    <source>
        <strain evidence="10">B40</strain>
    </source>
</reference>
<evidence type="ECO:0000256" key="4">
    <source>
        <dbReference type="ARBA" id="ARBA00022984"/>
    </source>
</evidence>
<protein>
    <recommendedName>
        <fullName evidence="9">L,D-TPase catalytic domain-containing protein</fullName>
    </recommendedName>
</protein>
<accession>A0A916VHG9</accession>
<feature type="compositionally biased region" description="Low complexity" evidence="7">
    <location>
        <begin position="34"/>
        <end position="75"/>
    </location>
</feature>
<dbReference type="Gene3D" id="2.40.440.10">
    <property type="entry name" value="L,D-transpeptidase catalytic domain-like"/>
    <property type="match status" value="1"/>
</dbReference>
<proteinExistence type="predicted"/>
<comment type="pathway">
    <text evidence="1 6">Cell wall biogenesis; peptidoglycan biosynthesis.</text>
</comment>
<dbReference type="GO" id="GO:0016740">
    <property type="term" value="F:transferase activity"/>
    <property type="evidence" value="ECO:0007669"/>
    <property type="project" value="UniProtKB-KW"/>
</dbReference>
<feature type="active site" description="Proton donor/acceptor" evidence="6">
    <location>
        <position position="287"/>
    </location>
</feature>
<evidence type="ECO:0000256" key="2">
    <source>
        <dbReference type="ARBA" id="ARBA00022679"/>
    </source>
</evidence>
<organism evidence="10 11">
    <name type="scientific">Lactobacillus corticis</name>
    <dbReference type="NCBI Taxonomy" id="2201249"/>
    <lineage>
        <taxon>Bacteria</taxon>
        <taxon>Bacillati</taxon>
        <taxon>Bacillota</taxon>
        <taxon>Bacilli</taxon>
        <taxon>Lactobacillales</taxon>
        <taxon>Lactobacillaceae</taxon>
        <taxon>Lactobacillus</taxon>
    </lineage>
</organism>
<dbReference type="CDD" id="cd16913">
    <property type="entry name" value="YkuD_like"/>
    <property type="match status" value="1"/>
</dbReference>
<dbReference type="Proteomes" id="UP000677218">
    <property type="component" value="Unassembled WGS sequence"/>
</dbReference>
<feature type="domain" description="L,D-TPase catalytic" evidence="9">
    <location>
        <begin position="217"/>
        <end position="339"/>
    </location>
</feature>
<evidence type="ECO:0000256" key="3">
    <source>
        <dbReference type="ARBA" id="ARBA00022960"/>
    </source>
</evidence>
<evidence type="ECO:0000256" key="7">
    <source>
        <dbReference type="SAM" id="MobiDB-lite"/>
    </source>
</evidence>
<dbReference type="RefSeq" id="WP_246487307.1">
    <property type="nucleotide sequence ID" value="NZ_BMAY01000003.1"/>
</dbReference>
<name>A0A916VHG9_9LACO</name>
<dbReference type="GO" id="GO:0005576">
    <property type="term" value="C:extracellular region"/>
    <property type="evidence" value="ECO:0007669"/>
    <property type="project" value="TreeGrafter"/>
</dbReference>
<dbReference type="PANTHER" id="PTHR30582:SF2">
    <property type="entry name" value="L,D-TRANSPEPTIDASE YCIB-RELATED"/>
    <property type="match status" value="1"/>
</dbReference>